<dbReference type="PROSITE" id="PS51736">
    <property type="entry name" value="RECOMBINASES_3"/>
    <property type="match status" value="1"/>
</dbReference>
<organism evidence="7 8">
    <name type="scientific">Jiella sonneratiae</name>
    <dbReference type="NCBI Taxonomy" id="2816856"/>
    <lineage>
        <taxon>Bacteria</taxon>
        <taxon>Pseudomonadati</taxon>
        <taxon>Pseudomonadota</taxon>
        <taxon>Alphaproteobacteria</taxon>
        <taxon>Hyphomicrobiales</taxon>
        <taxon>Aurantimonadaceae</taxon>
        <taxon>Jiella</taxon>
    </lineage>
</organism>
<comment type="similarity">
    <text evidence="1">Belongs to the site-specific recombinase resolvase family.</text>
</comment>
<keyword evidence="4" id="KW-0233">DNA recombination</keyword>
<dbReference type="PANTHER" id="PTHR30461">
    <property type="entry name" value="DNA-INVERTASE FROM LAMBDOID PROPHAGE"/>
    <property type="match status" value="1"/>
</dbReference>
<proteinExistence type="inferred from homology"/>
<dbReference type="SMART" id="SM00857">
    <property type="entry name" value="Resolvase"/>
    <property type="match status" value="1"/>
</dbReference>
<keyword evidence="3" id="KW-0238">DNA-binding</keyword>
<name>A0ABS3J7W1_9HYPH</name>
<keyword evidence="8" id="KW-1185">Reference proteome</keyword>
<keyword evidence="2" id="KW-0229">DNA integration</keyword>
<dbReference type="PROSITE" id="PS00397">
    <property type="entry name" value="RECOMBINASES_1"/>
    <property type="match status" value="1"/>
</dbReference>
<evidence type="ECO:0000313" key="8">
    <source>
        <dbReference type="Proteomes" id="UP000664288"/>
    </source>
</evidence>
<feature type="active site" description="O-(5'-phospho-DNA)-serine intermediate" evidence="5">
    <location>
        <position position="9"/>
    </location>
</feature>
<dbReference type="Gene3D" id="3.40.50.1390">
    <property type="entry name" value="Resolvase, N-terminal catalytic domain"/>
    <property type="match status" value="1"/>
</dbReference>
<dbReference type="Proteomes" id="UP000664288">
    <property type="component" value="Unassembled WGS sequence"/>
</dbReference>
<dbReference type="Pfam" id="PF02796">
    <property type="entry name" value="HTH_7"/>
    <property type="match status" value="1"/>
</dbReference>
<dbReference type="InterPro" id="IPR050639">
    <property type="entry name" value="SSR_resolvase"/>
</dbReference>
<dbReference type="InterPro" id="IPR009057">
    <property type="entry name" value="Homeodomain-like_sf"/>
</dbReference>
<dbReference type="Pfam" id="PF00239">
    <property type="entry name" value="Resolvase"/>
    <property type="match status" value="1"/>
</dbReference>
<dbReference type="InterPro" id="IPR006118">
    <property type="entry name" value="Recombinase_CS"/>
</dbReference>
<dbReference type="SUPFAM" id="SSF46689">
    <property type="entry name" value="Homeodomain-like"/>
    <property type="match status" value="1"/>
</dbReference>
<dbReference type="EMBL" id="JAFMPY010000018">
    <property type="protein sequence ID" value="MBO0905230.1"/>
    <property type="molecule type" value="Genomic_DNA"/>
</dbReference>
<dbReference type="RefSeq" id="WP_207351864.1">
    <property type="nucleotide sequence ID" value="NZ_JAFMPY010000018.1"/>
</dbReference>
<evidence type="ECO:0000313" key="7">
    <source>
        <dbReference type="EMBL" id="MBO0905230.1"/>
    </source>
</evidence>
<dbReference type="PROSITE" id="PS00398">
    <property type="entry name" value="RECOMBINASES_2"/>
    <property type="match status" value="1"/>
</dbReference>
<accession>A0ABS3J7W1</accession>
<evidence type="ECO:0000259" key="6">
    <source>
        <dbReference type="PROSITE" id="PS51736"/>
    </source>
</evidence>
<dbReference type="SUPFAM" id="SSF53041">
    <property type="entry name" value="Resolvase-like"/>
    <property type="match status" value="1"/>
</dbReference>
<evidence type="ECO:0000256" key="4">
    <source>
        <dbReference type="ARBA" id="ARBA00023172"/>
    </source>
</evidence>
<sequence>MKIGYARVSTLDQNPDLQLQKLKEAGCERLVVEKGSGAKVARPELQRLLTDMLREGDTLVVWKLDRLARSLKQLIDTAEDLKARGIGLISLTDAIDTSSPGGMLLFHMLGAIAEFERALIRERTGAGLAEAKRRGKRGGRPRSLTPKDVTAARALLADGTLTSKEVAARFGVSKATLYRYLEATPPTPEL</sequence>
<dbReference type="InterPro" id="IPR036162">
    <property type="entry name" value="Resolvase-like_N_sf"/>
</dbReference>
<dbReference type="PANTHER" id="PTHR30461:SF2">
    <property type="entry name" value="SERINE RECOMBINASE PINE-RELATED"/>
    <property type="match status" value="1"/>
</dbReference>
<dbReference type="CDD" id="cd03768">
    <property type="entry name" value="SR_ResInv"/>
    <property type="match status" value="1"/>
</dbReference>
<evidence type="ECO:0000256" key="1">
    <source>
        <dbReference type="ARBA" id="ARBA00009913"/>
    </source>
</evidence>
<dbReference type="CDD" id="cd00569">
    <property type="entry name" value="HTH_Hin_like"/>
    <property type="match status" value="1"/>
</dbReference>
<dbReference type="Gene3D" id="1.10.10.60">
    <property type="entry name" value="Homeodomain-like"/>
    <property type="match status" value="1"/>
</dbReference>
<evidence type="ECO:0000256" key="3">
    <source>
        <dbReference type="ARBA" id="ARBA00023125"/>
    </source>
</evidence>
<protein>
    <submittedName>
        <fullName evidence="7">Recombinase family protein</fullName>
    </submittedName>
</protein>
<feature type="domain" description="Resolvase/invertase-type recombinase catalytic" evidence="6">
    <location>
        <begin position="1"/>
        <end position="135"/>
    </location>
</feature>
<dbReference type="InterPro" id="IPR006120">
    <property type="entry name" value="Resolvase_HTH_dom"/>
</dbReference>
<dbReference type="InterPro" id="IPR006119">
    <property type="entry name" value="Resolv_N"/>
</dbReference>
<evidence type="ECO:0000256" key="5">
    <source>
        <dbReference type="PROSITE-ProRule" id="PRU10137"/>
    </source>
</evidence>
<reference evidence="7 8" key="1">
    <citation type="submission" date="2021-03" db="EMBL/GenBank/DDBJ databases">
        <title>Whole genome sequence of Jiella sp. MQZ13P-4.</title>
        <authorList>
            <person name="Tuo L."/>
        </authorList>
    </citation>
    <scope>NUCLEOTIDE SEQUENCE [LARGE SCALE GENOMIC DNA]</scope>
    <source>
        <strain evidence="7 8">MQZ13P-4</strain>
    </source>
</reference>
<gene>
    <name evidence="7" type="ORF">J1C47_16415</name>
</gene>
<evidence type="ECO:0000256" key="2">
    <source>
        <dbReference type="ARBA" id="ARBA00022908"/>
    </source>
</evidence>
<comment type="caution">
    <text evidence="7">The sequence shown here is derived from an EMBL/GenBank/DDBJ whole genome shotgun (WGS) entry which is preliminary data.</text>
</comment>